<dbReference type="FunFam" id="1.10.1300.10:FF:000032">
    <property type="entry name" value="Phosphodiesterase"/>
    <property type="match status" value="1"/>
</dbReference>
<keyword evidence="3 7" id="KW-0378">Hydrolase</keyword>
<evidence type="ECO:0000256" key="3">
    <source>
        <dbReference type="ARBA" id="ARBA00022801"/>
    </source>
</evidence>
<feature type="binding site" evidence="6">
    <location>
        <position position="407"/>
    </location>
    <ligand>
        <name>Zn(2+)</name>
        <dbReference type="ChEBI" id="CHEBI:29105"/>
        <label>1</label>
    </ligand>
</feature>
<evidence type="ECO:0000256" key="2">
    <source>
        <dbReference type="ARBA" id="ARBA00022723"/>
    </source>
</evidence>
<dbReference type="AlphaFoldDB" id="A0AAQ4DFJ1"/>
<dbReference type="Proteomes" id="UP001321473">
    <property type="component" value="Unassembled WGS sequence"/>
</dbReference>
<feature type="binding site" evidence="6">
    <location>
        <position position="371"/>
    </location>
    <ligand>
        <name>Zn(2+)</name>
        <dbReference type="ChEBI" id="CHEBI:29105"/>
        <label>1</label>
    </ligand>
</feature>
<dbReference type="InterPro" id="IPR002073">
    <property type="entry name" value="PDEase_catalytic_dom"/>
</dbReference>
<feature type="region of interest" description="Disordered" evidence="8">
    <location>
        <begin position="690"/>
        <end position="716"/>
    </location>
</feature>
<proteinExistence type="inferred from homology"/>
<evidence type="ECO:0000256" key="6">
    <source>
        <dbReference type="PIRSR" id="PIRSR623088-3"/>
    </source>
</evidence>
<evidence type="ECO:0000256" key="4">
    <source>
        <dbReference type="PIRSR" id="PIRSR623088-1"/>
    </source>
</evidence>
<evidence type="ECO:0000259" key="9">
    <source>
        <dbReference type="PROSITE" id="PS51845"/>
    </source>
</evidence>
<evidence type="ECO:0000313" key="11">
    <source>
        <dbReference type="Proteomes" id="UP001321473"/>
    </source>
</evidence>
<feature type="binding site" evidence="6">
    <location>
        <position position="408"/>
    </location>
    <ligand>
        <name>Zn(2+)</name>
        <dbReference type="ChEBI" id="CHEBI:29105"/>
        <label>2</label>
    </ligand>
</feature>
<feature type="active site" description="Proton donor" evidence="4">
    <location>
        <position position="367"/>
    </location>
</feature>
<accession>A0AAQ4DFJ1</accession>
<dbReference type="InterPro" id="IPR023174">
    <property type="entry name" value="PDEase_CS"/>
</dbReference>
<feature type="region of interest" description="Disordered" evidence="8">
    <location>
        <begin position="598"/>
        <end position="676"/>
    </location>
</feature>
<keyword evidence="1" id="KW-0140">cGMP</keyword>
<feature type="compositionally biased region" description="Polar residues" evidence="8">
    <location>
        <begin position="751"/>
        <end position="766"/>
    </location>
</feature>
<feature type="domain" description="PDEase" evidence="9">
    <location>
        <begin position="290"/>
        <end position="736"/>
    </location>
</feature>
<dbReference type="GO" id="GO:0004114">
    <property type="term" value="F:3',5'-cyclic-nucleotide phosphodiesterase activity"/>
    <property type="evidence" value="ECO:0007669"/>
    <property type="project" value="InterPro"/>
</dbReference>
<dbReference type="EC" id="3.1.4.-" evidence="7"/>
<feature type="binding site" evidence="5">
    <location>
        <position position="566"/>
    </location>
    <ligand>
        <name>AMP</name>
        <dbReference type="ChEBI" id="CHEBI:456215"/>
    </ligand>
</feature>
<reference evidence="10 11" key="1">
    <citation type="journal article" date="2023" name="Arcadia Sci">
        <title>De novo assembly of a long-read Amblyomma americanum tick genome.</title>
        <authorList>
            <person name="Chou S."/>
            <person name="Poskanzer K.E."/>
            <person name="Rollins M."/>
            <person name="Thuy-Boun P.S."/>
        </authorList>
    </citation>
    <scope>NUCLEOTIDE SEQUENCE [LARGE SCALE GENOMIC DNA]</scope>
    <source>
        <strain evidence="10">F_SG_1</strain>
        <tissue evidence="10">Salivary glands</tissue>
    </source>
</reference>
<dbReference type="EMBL" id="JARKHS020031411">
    <property type="protein sequence ID" value="KAK8761231.1"/>
    <property type="molecule type" value="Genomic_DNA"/>
</dbReference>
<sequence>MTPSYWTMRREGICDTASTTPRPVEPGTVVVRRFQPRVATVVREKAGEQCDEGGRQNDAAAETEASAAGDRRHGKSHRALGDARPLPPVDTLEACDKAANRLRDLSTHLQHGDVPLDMLQKTLQYAACVLEAVCQDETRKLTPIPPQPPPSLLETPLPPSGVATSMSVCPNEKRIPATDVLPADSVPRQPGVEQRRRALINANSKFNSGSFSKGAQSFFRKMLDEEDDLSEVQPDAVPNEVREWLASTFTRQAATQRKRSEDKPRFRSVANAIRAGIMVEKIYRRMSSSTLLQIPPHLANLLKYVDDWCFDVFNVNEVANGQVLRYLTYELFGRYGIVHKFKISSAALENFIAAVEQGYCKYKNPYHNNLHAADVTQTVHYMLYSAGISSWLTELEAFATLFAAIIHDYEHTGTTNNFHVMSRSETALIYNDRSVLENHHISAAFRLLTEDDQNILSSLSKEEYKEFRLLVIEMVLATDMTSHFQQVKTMKTALSHHDFSLDKAKALSLILHCCDISHPSKEWRLHHRWTYLLMEEFFQQGDKEHELGLPYSPLCDRNTTLIAESQIGFIDFILNPTMDVCGDLLEKILLQVAQRANEDSISEEGSENKITEVLSEDDGKAQDDSKAKDDAKQQDDSKQEDAKPHEDGKKLSDEKTQQRSLSTVRPMRTTSTTSITSLTSITAISTDEGIKSGKVGSAPSSPRSPKGQLAPKELKRPWLKYLEENRSMWQERAAQDAEARRKRASPGNEGLESSRTESTPAESKTVQLKPLATKPSESKLAELQPLQSKSLESMPLEHKPLESRTPESRLLESKHTDPHTMDSKKLELSSLESTPLEATADTTTSAH</sequence>
<gene>
    <name evidence="10" type="ORF">V5799_027503</name>
</gene>
<dbReference type="SMART" id="SM00471">
    <property type="entry name" value="HDc"/>
    <property type="match status" value="1"/>
</dbReference>
<dbReference type="PROSITE" id="PS00126">
    <property type="entry name" value="PDEASE_I_1"/>
    <property type="match status" value="1"/>
</dbReference>
<feature type="binding site" evidence="6">
    <location>
        <position position="515"/>
    </location>
    <ligand>
        <name>Zn(2+)</name>
        <dbReference type="ChEBI" id="CHEBI:29105"/>
        <label>1</label>
    </ligand>
</feature>
<dbReference type="PANTHER" id="PTHR11347">
    <property type="entry name" value="CYCLIC NUCLEOTIDE PHOSPHODIESTERASE"/>
    <property type="match status" value="1"/>
</dbReference>
<name>A0AAQ4DFJ1_AMBAM</name>
<dbReference type="PROSITE" id="PS51845">
    <property type="entry name" value="PDEASE_I_2"/>
    <property type="match status" value="1"/>
</dbReference>
<comment type="cofactor">
    <cofactor evidence="7">
        <name>a divalent metal cation</name>
        <dbReference type="ChEBI" id="CHEBI:60240"/>
    </cofactor>
    <text evidence="7">Binds 2 divalent metal cations per subunit. Site 1 may preferentially bind zinc ions, while site 2 has a preference for magnesium and/or manganese ions.</text>
</comment>
<dbReference type="SUPFAM" id="SSF109604">
    <property type="entry name" value="HD-domain/PDEase-like"/>
    <property type="match status" value="1"/>
</dbReference>
<organism evidence="10 11">
    <name type="scientific">Amblyomma americanum</name>
    <name type="common">Lone star tick</name>
    <dbReference type="NCBI Taxonomy" id="6943"/>
    <lineage>
        <taxon>Eukaryota</taxon>
        <taxon>Metazoa</taxon>
        <taxon>Ecdysozoa</taxon>
        <taxon>Arthropoda</taxon>
        <taxon>Chelicerata</taxon>
        <taxon>Arachnida</taxon>
        <taxon>Acari</taxon>
        <taxon>Parasitiformes</taxon>
        <taxon>Ixodida</taxon>
        <taxon>Ixodoidea</taxon>
        <taxon>Ixodidae</taxon>
        <taxon>Amblyomminae</taxon>
        <taxon>Amblyomma</taxon>
    </lineage>
</organism>
<feature type="binding site" evidence="5">
    <location>
        <begin position="367"/>
        <end position="371"/>
    </location>
    <ligand>
        <name>AMP</name>
        <dbReference type="ChEBI" id="CHEBI:456215"/>
    </ligand>
</feature>
<keyword evidence="2 6" id="KW-0479">Metal-binding</keyword>
<feature type="compositionally biased region" description="Basic and acidic residues" evidence="8">
    <location>
        <begin position="45"/>
        <end position="55"/>
    </location>
</feature>
<feature type="binding site" evidence="6">
    <location>
        <position position="408"/>
    </location>
    <ligand>
        <name>Zn(2+)</name>
        <dbReference type="ChEBI" id="CHEBI:29105"/>
        <label>1</label>
    </ligand>
</feature>
<dbReference type="InterPro" id="IPR036971">
    <property type="entry name" value="PDEase_catalytic_dom_sf"/>
</dbReference>
<dbReference type="GO" id="GO:0046872">
    <property type="term" value="F:metal ion binding"/>
    <property type="evidence" value="ECO:0007669"/>
    <property type="project" value="UniProtKB-KW"/>
</dbReference>
<dbReference type="InterPro" id="IPR023088">
    <property type="entry name" value="PDEase"/>
</dbReference>
<dbReference type="Pfam" id="PF08499">
    <property type="entry name" value="PDEase_I_N"/>
    <property type="match status" value="1"/>
</dbReference>
<protein>
    <recommendedName>
        <fullName evidence="7">Phosphodiesterase</fullName>
        <ecNumber evidence="7">3.1.4.-</ecNumber>
    </recommendedName>
</protein>
<evidence type="ECO:0000256" key="5">
    <source>
        <dbReference type="PIRSR" id="PIRSR623088-2"/>
    </source>
</evidence>
<evidence type="ECO:0000256" key="7">
    <source>
        <dbReference type="RuleBase" id="RU363067"/>
    </source>
</evidence>
<dbReference type="InterPro" id="IPR003607">
    <property type="entry name" value="HD/PDEase_dom"/>
</dbReference>
<feature type="binding site" evidence="5">
    <location>
        <position position="515"/>
    </location>
    <ligand>
        <name>AMP</name>
        <dbReference type="ChEBI" id="CHEBI:456215"/>
    </ligand>
</feature>
<feature type="compositionally biased region" description="Basic and acidic residues" evidence="8">
    <location>
        <begin position="795"/>
        <end position="827"/>
    </location>
</feature>
<dbReference type="Gene3D" id="1.10.1300.10">
    <property type="entry name" value="3'5'-cyclic nucleotide phosphodiesterase, catalytic domain"/>
    <property type="match status" value="1"/>
</dbReference>
<comment type="similarity">
    <text evidence="7">Belongs to the cyclic nucleotide phosphodiesterase family.</text>
</comment>
<feature type="compositionally biased region" description="Low complexity" evidence="8">
    <location>
        <begin position="59"/>
        <end position="68"/>
    </location>
</feature>
<dbReference type="CDD" id="cd00077">
    <property type="entry name" value="HDc"/>
    <property type="match status" value="1"/>
</dbReference>
<dbReference type="Pfam" id="PF00233">
    <property type="entry name" value="PDEase_I"/>
    <property type="match status" value="1"/>
</dbReference>
<dbReference type="PRINTS" id="PR00387">
    <property type="entry name" value="PDIESTERASE1"/>
</dbReference>
<keyword evidence="11" id="KW-1185">Reference proteome</keyword>
<feature type="binding site" evidence="5">
    <location>
        <position position="408"/>
    </location>
    <ligand>
        <name>AMP</name>
        <dbReference type="ChEBI" id="CHEBI:456215"/>
    </ligand>
</feature>
<feature type="region of interest" description="Disordered" evidence="8">
    <location>
        <begin position="45"/>
        <end position="88"/>
    </location>
</feature>
<feature type="compositionally biased region" description="Basic and acidic residues" evidence="8">
    <location>
        <begin position="617"/>
        <end position="657"/>
    </location>
</feature>
<evidence type="ECO:0000256" key="8">
    <source>
        <dbReference type="SAM" id="MobiDB-lite"/>
    </source>
</evidence>
<feature type="region of interest" description="Disordered" evidence="8">
    <location>
        <begin position="730"/>
        <end position="847"/>
    </location>
</feature>
<dbReference type="InterPro" id="IPR013706">
    <property type="entry name" value="PDE1_N"/>
</dbReference>
<evidence type="ECO:0000313" key="10">
    <source>
        <dbReference type="EMBL" id="KAK8761231.1"/>
    </source>
</evidence>
<evidence type="ECO:0000256" key="1">
    <source>
        <dbReference type="ARBA" id="ARBA00022535"/>
    </source>
</evidence>
<dbReference type="GO" id="GO:0007165">
    <property type="term" value="P:signal transduction"/>
    <property type="evidence" value="ECO:0007669"/>
    <property type="project" value="InterPro"/>
</dbReference>
<comment type="caution">
    <text evidence="10">The sequence shown here is derived from an EMBL/GenBank/DDBJ whole genome shotgun (WGS) entry which is preliminary data.</text>
</comment>